<name>A0A1F4TJW6_UNCSA</name>
<proteinExistence type="predicted"/>
<dbReference type="InterPro" id="IPR002716">
    <property type="entry name" value="PIN_dom"/>
</dbReference>
<organism evidence="2 3">
    <name type="scientific">candidate division WOR-1 bacterium RIFOXYC2_FULL_41_25</name>
    <dbReference type="NCBI Taxonomy" id="1802586"/>
    <lineage>
        <taxon>Bacteria</taxon>
        <taxon>Bacillati</taxon>
        <taxon>Saganbacteria</taxon>
    </lineage>
</organism>
<dbReference type="Proteomes" id="UP000177309">
    <property type="component" value="Unassembled WGS sequence"/>
</dbReference>
<evidence type="ECO:0000259" key="1">
    <source>
        <dbReference type="SMART" id="SM00670"/>
    </source>
</evidence>
<evidence type="ECO:0000313" key="2">
    <source>
        <dbReference type="EMBL" id="OGC32986.1"/>
    </source>
</evidence>
<gene>
    <name evidence="2" type="ORF">A2462_03605</name>
</gene>
<protein>
    <submittedName>
        <fullName evidence="2">Putative toxin-antitoxin system toxin component, PIN family</fullName>
    </submittedName>
</protein>
<comment type="caution">
    <text evidence="2">The sequence shown here is derived from an EMBL/GenBank/DDBJ whole genome shotgun (WGS) entry which is preliminary data.</text>
</comment>
<dbReference type="PANTHER" id="PTHR34610:SF3">
    <property type="entry name" value="SSL7007 PROTEIN"/>
    <property type="match status" value="1"/>
</dbReference>
<dbReference type="AlphaFoldDB" id="A0A1F4TJW6"/>
<accession>A0A1F4TJW6</accession>
<dbReference type="PANTHER" id="PTHR34610">
    <property type="entry name" value="SSL7007 PROTEIN"/>
    <property type="match status" value="1"/>
</dbReference>
<reference evidence="2 3" key="1">
    <citation type="journal article" date="2016" name="Nat. Commun.">
        <title>Thousands of microbial genomes shed light on interconnected biogeochemical processes in an aquifer system.</title>
        <authorList>
            <person name="Anantharaman K."/>
            <person name="Brown C.T."/>
            <person name="Hug L.A."/>
            <person name="Sharon I."/>
            <person name="Castelle C.J."/>
            <person name="Probst A.J."/>
            <person name="Thomas B.C."/>
            <person name="Singh A."/>
            <person name="Wilkins M.J."/>
            <person name="Karaoz U."/>
            <person name="Brodie E.L."/>
            <person name="Williams K.H."/>
            <person name="Hubbard S.S."/>
            <person name="Banfield J.F."/>
        </authorList>
    </citation>
    <scope>NUCLEOTIDE SEQUENCE [LARGE SCALE GENOMIC DNA]</scope>
</reference>
<dbReference type="InterPro" id="IPR002850">
    <property type="entry name" value="PIN_toxin-like"/>
</dbReference>
<dbReference type="SUPFAM" id="SSF88723">
    <property type="entry name" value="PIN domain-like"/>
    <property type="match status" value="1"/>
</dbReference>
<dbReference type="SMART" id="SM00670">
    <property type="entry name" value="PINc"/>
    <property type="match status" value="1"/>
</dbReference>
<sequence>MSSEKNKLRVVLDTNIYISALLFGGLPAELVELARDKKLQLLTSSAILLELARILQTKFKFKRTMVLNVVAEIKRLAEIVNPEIKIDIIKSDPADNKIIECAVIGRADYIVTGDKKHLRPLNHYQNIIIRLPREFIKEAIF</sequence>
<evidence type="ECO:0000313" key="3">
    <source>
        <dbReference type="Proteomes" id="UP000177309"/>
    </source>
</evidence>
<dbReference type="Pfam" id="PF13470">
    <property type="entry name" value="PIN_3"/>
    <property type="match status" value="1"/>
</dbReference>
<feature type="domain" description="PIN" evidence="1">
    <location>
        <begin position="8"/>
        <end position="119"/>
    </location>
</feature>
<dbReference type="EMBL" id="MEUI01000041">
    <property type="protein sequence ID" value="OGC32986.1"/>
    <property type="molecule type" value="Genomic_DNA"/>
</dbReference>
<dbReference type="NCBIfam" id="TIGR00305">
    <property type="entry name" value="putative toxin-antitoxin system toxin component, PIN family"/>
    <property type="match status" value="1"/>
</dbReference>
<dbReference type="InterPro" id="IPR029060">
    <property type="entry name" value="PIN-like_dom_sf"/>
</dbReference>
<dbReference type="Gene3D" id="3.40.50.1010">
    <property type="entry name" value="5'-nuclease"/>
    <property type="match status" value="1"/>
</dbReference>